<feature type="domain" description="Response regulatory" evidence="10">
    <location>
        <begin position="29"/>
        <end position="146"/>
    </location>
</feature>
<evidence type="ECO:0000313" key="11">
    <source>
        <dbReference type="EMBL" id="TBL70288.1"/>
    </source>
</evidence>
<dbReference type="GO" id="GO:0003700">
    <property type="term" value="F:DNA-binding transcription factor activity"/>
    <property type="evidence" value="ECO:0007669"/>
    <property type="project" value="InterPro"/>
</dbReference>
<evidence type="ECO:0000256" key="7">
    <source>
        <dbReference type="ARBA" id="ARBA00023163"/>
    </source>
</evidence>
<comment type="caution">
    <text evidence="11">The sequence shown here is derived from an EMBL/GenBank/DDBJ whole genome shotgun (WGS) entry which is preliminary data.</text>
</comment>
<dbReference type="SUPFAM" id="SSF52172">
    <property type="entry name" value="CheY-like"/>
    <property type="match status" value="1"/>
</dbReference>
<dbReference type="InterPro" id="IPR001789">
    <property type="entry name" value="Sig_transdc_resp-reg_receiver"/>
</dbReference>
<dbReference type="EMBL" id="SIRE01000033">
    <property type="protein sequence ID" value="TBL70288.1"/>
    <property type="molecule type" value="Genomic_DNA"/>
</dbReference>
<dbReference type="PRINTS" id="PR00032">
    <property type="entry name" value="HTHARAC"/>
</dbReference>
<dbReference type="InterPro" id="IPR011006">
    <property type="entry name" value="CheY-like_superfamily"/>
</dbReference>
<evidence type="ECO:0000256" key="1">
    <source>
        <dbReference type="ARBA" id="ARBA00004496"/>
    </source>
</evidence>
<dbReference type="Pfam" id="PF00072">
    <property type="entry name" value="Response_reg"/>
    <property type="match status" value="1"/>
</dbReference>
<gene>
    <name evidence="11" type="ORF">EYB31_33780</name>
</gene>
<dbReference type="InterPro" id="IPR018060">
    <property type="entry name" value="HTH_AraC"/>
</dbReference>
<keyword evidence="3 8" id="KW-0597">Phosphoprotein</keyword>
<dbReference type="InterPro" id="IPR051552">
    <property type="entry name" value="HptR"/>
</dbReference>
<dbReference type="PROSITE" id="PS50110">
    <property type="entry name" value="RESPONSE_REGULATORY"/>
    <property type="match status" value="1"/>
</dbReference>
<keyword evidence="4" id="KW-0902">Two-component regulatory system</keyword>
<keyword evidence="2" id="KW-0963">Cytoplasm</keyword>
<dbReference type="Gene3D" id="3.40.50.2300">
    <property type="match status" value="1"/>
</dbReference>
<evidence type="ECO:0000256" key="5">
    <source>
        <dbReference type="ARBA" id="ARBA00023015"/>
    </source>
</evidence>
<evidence type="ECO:0000313" key="12">
    <source>
        <dbReference type="Proteomes" id="UP000293142"/>
    </source>
</evidence>
<dbReference type="GO" id="GO:0043565">
    <property type="term" value="F:sequence-specific DNA binding"/>
    <property type="evidence" value="ECO:0007669"/>
    <property type="project" value="InterPro"/>
</dbReference>
<dbReference type="OrthoDB" id="342399at2"/>
<dbReference type="Pfam" id="PF12833">
    <property type="entry name" value="HTH_18"/>
    <property type="match status" value="1"/>
</dbReference>
<organism evidence="11 12">
    <name type="scientific">Paenibacillus thalictri</name>
    <dbReference type="NCBI Taxonomy" id="2527873"/>
    <lineage>
        <taxon>Bacteria</taxon>
        <taxon>Bacillati</taxon>
        <taxon>Bacillota</taxon>
        <taxon>Bacilli</taxon>
        <taxon>Bacillales</taxon>
        <taxon>Paenibacillaceae</taxon>
        <taxon>Paenibacillus</taxon>
    </lineage>
</organism>
<evidence type="ECO:0000256" key="3">
    <source>
        <dbReference type="ARBA" id="ARBA00022553"/>
    </source>
</evidence>
<dbReference type="Proteomes" id="UP000293142">
    <property type="component" value="Unassembled WGS sequence"/>
</dbReference>
<reference evidence="11 12" key="1">
    <citation type="submission" date="2019-02" db="EMBL/GenBank/DDBJ databases">
        <title>Paenibacillus sp. nov., isolated from surface-sterilized tissue of Thalictrum simplex L.</title>
        <authorList>
            <person name="Tuo L."/>
        </authorList>
    </citation>
    <scope>NUCLEOTIDE SEQUENCE [LARGE SCALE GENOMIC DNA]</scope>
    <source>
        <strain evidence="11 12">N2SHLJ1</strain>
    </source>
</reference>
<feature type="domain" description="HTH araC/xylS-type" evidence="9">
    <location>
        <begin position="402"/>
        <end position="500"/>
    </location>
</feature>
<keyword evidence="5" id="KW-0805">Transcription regulation</keyword>
<dbReference type="AlphaFoldDB" id="A0A4Q9DGG0"/>
<evidence type="ECO:0000259" key="10">
    <source>
        <dbReference type="PROSITE" id="PS50110"/>
    </source>
</evidence>
<dbReference type="PANTHER" id="PTHR42713">
    <property type="entry name" value="HISTIDINE KINASE-RELATED"/>
    <property type="match status" value="1"/>
</dbReference>
<dbReference type="PANTHER" id="PTHR42713:SF3">
    <property type="entry name" value="TRANSCRIPTIONAL REGULATORY PROTEIN HPTR"/>
    <property type="match status" value="1"/>
</dbReference>
<comment type="subcellular location">
    <subcellularLocation>
        <location evidence="1">Cytoplasm</location>
    </subcellularLocation>
</comment>
<evidence type="ECO:0000256" key="6">
    <source>
        <dbReference type="ARBA" id="ARBA00023125"/>
    </source>
</evidence>
<evidence type="ECO:0000259" key="9">
    <source>
        <dbReference type="PROSITE" id="PS01124"/>
    </source>
</evidence>
<dbReference type="InterPro" id="IPR020449">
    <property type="entry name" value="Tscrpt_reg_AraC-type_HTH"/>
</dbReference>
<accession>A0A4Q9DGG0</accession>
<evidence type="ECO:0000256" key="4">
    <source>
        <dbReference type="ARBA" id="ARBA00023012"/>
    </source>
</evidence>
<dbReference type="GO" id="GO:0000160">
    <property type="term" value="P:phosphorelay signal transduction system"/>
    <property type="evidence" value="ECO:0007669"/>
    <property type="project" value="UniProtKB-KW"/>
</dbReference>
<evidence type="ECO:0000256" key="8">
    <source>
        <dbReference type="PROSITE-ProRule" id="PRU00169"/>
    </source>
</evidence>
<dbReference type="SMART" id="SM00342">
    <property type="entry name" value="HTH_ARAC"/>
    <property type="match status" value="1"/>
</dbReference>
<dbReference type="CDD" id="cd17536">
    <property type="entry name" value="REC_YesN-like"/>
    <property type="match status" value="1"/>
</dbReference>
<dbReference type="InterPro" id="IPR009057">
    <property type="entry name" value="Homeodomain-like_sf"/>
</dbReference>
<sequence>MKKGTLCPRIKSSLSRYYRQKCGGSSMYRVVIVDDEPWALIGIRKLIERNGNRFKIICETTEPATALEVICEQSPDVVFTDIRMPDMTGIELMKRTRGQGVDVDFVVISGFAEFSYVQHALQEGAMDYQLKPLDMEKAEEMLDKLYRKLENKRSTNDLSFYISLLEEYEDSQLLLNTRFRDKPYKRYQVVTVYFKNAEYDDVAILELTSKAQLTTLKLGPKKCVYIINSDEDQSELIYRSLISKEDVVDRAGISLSSDGSDHVSMLLKTSDIASNDCFVDRSKRISQYSKGKKNLVKQFAEQIIIALERVQYKTMKDMTTVITAFFSTNHLGIEDAVFLWNEMVMQMSKDGDNNSRLLDFEFLEYSEMKEKFINLEAMGEYIFEQLSYLDRDQLGDANNKFKELLQYTNKHFDEELFLKDLSSKFFINVSYCCELFKKVTGMTFSQYMTDLRMKKAAELLQNSNLSIADVCKSVGYSDYFYFNKVFKRNLGCTPSKYRKTSGDMNALN</sequence>
<keyword evidence="12" id="KW-1185">Reference proteome</keyword>
<keyword evidence="7" id="KW-0804">Transcription</keyword>
<dbReference type="SMART" id="SM00448">
    <property type="entry name" value="REC"/>
    <property type="match status" value="1"/>
</dbReference>
<dbReference type="GO" id="GO:0005737">
    <property type="term" value="C:cytoplasm"/>
    <property type="evidence" value="ECO:0007669"/>
    <property type="project" value="UniProtKB-SubCell"/>
</dbReference>
<feature type="modified residue" description="4-aspartylphosphate" evidence="8">
    <location>
        <position position="81"/>
    </location>
</feature>
<dbReference type="PROSITE" id="PS01124">
    <property type="entry name" value="HTH_ARAC_FAMILY_2"/>
    <property type="match status" value="1"/>
</dbReference>
<keyword evidence="6" id="KW-0238">DNA-binding</keyword>
<dbReference type="SUPFAM" id="SSF46689">
    <property type="entry name" value="Homeodomain-like"/>
    <property type="match status" value="1"/>
</dbReference>
<evidence type="ECO:0000256" key="2">
    <source>
        <dbReference type="ARBA" id="ARBA00022490"/>
    </source>
</evidence>
<protein>
    <submittedName>
        <fullName evidence="11">Response regulator</fullName>
    </submittedName>
</protein>
<proteinExistence type="predicted"/>
<dbReference type="Gene3D" id="1.10.10.60">
    <property type="entry name" value="Homeodomain-like"/>
    <property type="match status" value="2"/>
</dbReference>
<name>A0A4Q9DGG0_9BACL</name>